<dbReference type="PATRIC" id="fig|80854.5.peg.4087"/>
<sequence length="255" mass="29106">MFTAELTFECYQDTTIDAVDSAITQLIDALRYNGQILGREFPTSMDDGVFTTRVVCPEEESLHPRYHSSIVEKRLQALNQAGLLAPKIRLTGMDLHSDNTDPCRQPEWQVLYTHYLSTCSPLRCGEHLAPIPLYKLPTSAIGDHQALLRWQIDWSSTDELQMHGTTLKQVCSEALTDMKSPLNNTGWQLAKDIEQQTNIPTYYYLYHLADTAEQKEQAQTRPCPSCDGEWQLEVPLHGIFDFKCEPCRLLSNLPW</sequence>
<dbReference type="PIRSF" id="PIRSF029037">
    <property type="entry name" value="UCP029037_Zn_ribbon"/>
    <property type="match status" value="1"/>
</dbReference>
<proteinExistence type="predicted"/>
<name>A0A090IHI2_9GAMM</name>
<dbReference type="Proteomes" id="UP000183794">
    <property type="component" value="Unassembled WGS sequence"/>
</dbReference>
<dbReference type="InterPro" id="IPR016908">
    <property type="entry name" value="UCP029037"/>
</dbReference>
<dbReference type="RefSeq" id="WP_045111836.1">
    <property type="nucleotide sequence ID" value="NZ_CAWRBC010000048.1"/>
</dbReference>
<dbReference type="Pfam" id="PF10071">
    <property type="entry name" value="DUF2310"/>
    <property type="match status" value="1"/>
</dbReference>
<dbReference type="OrthoDB" id="5589102at2"/>
<gene>
    <name evidence="1" type="ORF">NVI5450_2200</name>
</gene>
<evidence type="ECO:0000313" key="2">
    <source>
        <dbReference type="Proteomes" id="UP000183794"/>
    </source>
</evidence>
<dbReference type="AlphaFoldDB" id="A0A090IHI2"/>
<protein>
    <submittedName>
        <fullName evidence="1">Uncharacterized protein</fullName>
    </submittedName>
</protein>
<evidence type="ECO:0000313" key="1">
    <source>
        <dbReference type="EMBL" id="SGY99496.1"/>
    </source>
</evidence>
<accession>A0A090IHI2</accession>
<dbReference type="EMBL" id="FPLD01000060">
    <property type="protein sequence ID" value="SGY99496.1"/>
    <property type="molecule type" value="Genomic_DNA"/>
</dbReference>
<reference evidence="1 2" key="1">
    <citation type="submission" date="2016-11" db="EMBL/GenBank/DDBJ databases">
        <authorList>
            <person name="Jaros S."/>
            <person name="Januszkiewicz K."/>
            <person name="Wedrychowicz H."/>
        </authorList>
    </citation>
    <scope>NUCLEOTIDE SEQUENCE [LARGE SCALE GENOMIC DNA]</scope>
    <source>
        <strain evidence="1">NVI 5450</strain>
    </source>
</reference>
<dbReference type="STRING" id="80854.MVIS_3863"/>
<organism evidence="1 2">
    <name type="scientific">Moritella viscosa</name>
    <dbReference type="NCBI Taxonomy" id="80854"/>
    <lineage>
        <taxon>Bacteria</taxon>
        <taxon>Pseudomonadati</taxon>
        <taxon>Pseudomonadota</taxon>
        <taxon>Gammaproteobacteria</taxon>
        <taxon>Alteromonadales</taxon>
        <taxon>Moritellaceae</taxon>
        <taxon>Moritella</taxon>
    </lineage>
</organism>
<dbReference type="HOGENOM" id="CLU_1064102_0_0_6"/>
<dbReference type="KEGG" id="mvs:MVIS_3863"/>